<keyword evidence="1" id="KW-0472">Membrane</keyword>
<keyword evidence="3" id="KW-1185">Reference proteome</keyword>
<organism evidence="2 3">
    <name type="scientific">Clohesyomyces aquaticus</name>
    <dbReference type="NCBI Taxonomy" id="1231657"/>
    <lineage>
        <taxon>Eukaryota</taxon>
        <taxon>Fungi</taxon>
        <taxon>Dikarya</taxon>
        <taxon>Ascomycota</taxon>
        <taxon>Pezizomycotina</taxon>
        <taxon>Dothideomycetes</taxon>
        <taxon>Pleosporomycetidae</taxon>
        <taxon>Pleosporales</taxon>
        <taxon>Lindgomycetaceae</taxon>
        <taxon>Clohesyomyces</taxon>
    </lineage>
</organism>
<keyword evidence="1" id="KW-1133">Transmembrane helix</keyword>
<feature type="transmembrane region" description="Helical" evidence="1">
    <location>
        <begin position="56"/>
        <end position="76"/>
    </location>
</feature>
<protein>
    <submittedName>
        <fullName evidence="2">Uncharacterized protein</fullName>
    </submittedName>
</protein>
<evidence type="ECO:0000313" key="2">
    <source>
        <dbReference type="EMBL" id="ORY04880.1"/>
    </source>
</evidence>
<gene>
    <name evidence="2" type="ORF">BCR34DRAFT_604713</name>
</gene>
<proteinExistence type="predicted"/>
<sequence>MCKIPVGSPWGTLSNQITEIESELSKTTKRIEMLEGKAPAASASASAASAASSNKGFLVTLTCTIFAFIYYCAWNMLGAPGIKPTQEIILMMSCTIILPVACVLLVCWANNAFEK</sequence>
<dbReference type="Proteomes" id="UP000193144">
    <property type="component" value="Unassembled WGS sequence"/>
</dbReference>
<accession>A0A1Y1Z3N2</accession>
<feature type="transmembrane region" description="Helical" evidence="1">
    <location>
        <begin position="88"/>
        <end position="109"/>
    </location>
</feature>
<dbReference type="EMBL" id="MCFA01000131">
    <property type="protein sequence ID" value="ORY04880.1"/>
    <property type="molecule type" value="Genomic_DNA"/>
</dbReference>
<keyword evidence="1" id="KW-0812">Transmembrane</keyword>
<comment type="caution">
    <text evidence="2">The sequence shown here is derived from an EMBL/GenBank/DDBJ whole genome shotgun (WGS) entry which is preliminary data.</text>
</comment>
<evidence type="ECO:0000313" key="3">
    <source>
        <dbReference type="Proteomes" id="UP000193144"/>
    </source>
</evidence>
<name>A0A1Y1Z3N2_9PLEO</name>
<evidence type="ECO:0000256" key="1">
    <source>
        <dbReference type="SAM" id="Phobius"/>
    </source>
</evidence>
<reference evidence="2 3" key="1">
    <citation type="submission" date="2016-07" db="EMBL/GenBank/DDBJ databases">
        <title>Pervasive Adenine N6-methylation of Active Genes in Fungi.</title>
        <authorList>
            <consortium name="DOE Joint Genome Institute"/>
            <person name="Mondo S.J."/>
            <person name="Dannebaum R.O."/>
            <person name="Kuo R.C."/>
            <person name="Labutti K."/>
            <person name="Haridas S."/>
            <person name="Kuo A."/>
            <person name="Salamov A."/>
            <person name="Ahrendt S.R."/>
            <person name="Lipzen A."/>
            <person name="Sullivan W."/>
            <person name="Andreopoulos W.B."/>
            <person name="Clum A."/>
            <person name="Lindquist E."/>
            <person name="Daum C."/>
            <person name="Ramamoorthy G.K."/>
            <person name="Gryganskyi A."/>
            <person name="Culley D."/>
            <person name="Magnuson J.K."/>
            <person name="James T.Y."/>
            <person name="O'Malley M.A."/>
            <person name="Stajich J.E."/>
            <person name="Spatafora J.W."/>
            <person name="Visel A."/>
            <person name="Grigoriev I.V."/>
        </authorList>
    </citation>
    <scope>NUCLEOTIDE SEQUENCE [LARGE SCALE GENOMIC DNA]</scope>
    <source>
        <strain evidence="2 3">CBS 115471</strain>
    </source>
</reference>
<dbReference type="AlphaFoldDB" id="A0A1Y1Z3N2"/>